<gene>
    <name evidence="8" type="ORF">PXEA_LOCUS20831</name>
</gene>
<comment type="subcellular location">
    <subcellularLocation>
        <location evidence="6">Membrane</location>
        <topology evidence="6">Single-pass type I membrane protein</topology>
    </subcellularLocation>
</comment>
<dbReference type="OrthoDB" id="5953235at2759"/>
<dbReference type="EMBL" id="CAAALY010086948">
    <property type="protein sequence ID" value="VEL27391.1"/>
    <property type="molecule type" value="Genomic_DNA"/>
</dbReference>
<keyword evidence="9" id="KW-1185">Reference proteome</keyword>
<dbReference type="FunFam" id="2.10.25.140:FF:000001">
    <property type="entry name" value="Delta-like protein"/>
    <property type="match status" value="1"/>
</dbReference>
<evidence type="ECO:0000256" key="4">
    <source>
        <dbReference type="ARBA" id="ARBA00023157"/>
    </source>
</evidence>
<dbReference type="SMART" id="SM00051">
    <property type="entry name" value="DSL"/>
    <property type="match status" value="1"/>
</dbReference>
<evidence type="ECO:0000256" key="2">
    <source>
        <dbReference type="ARBA" id="ARBA00022536"/>
    </source>
</evidence>
<accession>A0A448X3Z1</accession>
<dbReference type="InterPro" id="IPR001774">
    <property type="entry name" value="DSL"/>
</dbReference>
<comment type="function">
    <text evidence="6">Putative Notch ligand involved in the mediation of Notch signaling.</text>
</comment>
<keyword evidence="2 6" id="KW-0245">EGF-like domain</keyword>
<evidence type="ECO:0000259" key="7">
    <source>
        <dbReference type="PROSITE" id="PS51051"/>
    </source>
</evidence>
<keyword evidence="1 6" id="KW-0217">Developmental protein</keyword>
<dbReference type="AlphaFoldDB" id="A0A448X3Z1"/>
<dbReference type="PROSITE" id="PS51051">
    <property type="entry name" value="DSL"/>
    <property type="match status" value="1"/>
</dbReference>
<dbReference type="Pfam" id="PF01414">
    <property type="entry name" value="DSL"/>
    <property type="match status" value="1"/>
</dbReference>
<keyword evidence="6" id="KW-1133">Transmembrane helix</keyword>
<dbReference type="Proteomes" id="UP000784294">
    <property type="component" value="Unassembled WGS sequence"/>
</dbReference>
<keyword evidence="6" id="KW-0472">Membrane</keyword>
<evidence type="ECO:0000256" key="5">
    <source>
        <dbReference type="PROSITE-ProRule" id="PRU00377"/>
    </source>
</evidence>
<dbReference type="Gene3D" id="2.10.25.140">
    <property type="match status" value="1"/>
</dbReference>
<comment type="caution">
    <text evidence="8">The sequence shown here is derived from an EMBL/GenBank/DDBJ whole genome shotgun (WGS) entry which is preliminary data.</text>
</comment>
<keyword evidence="4 5" id="KW-1015">Disulfide bond</keyword>
<feature type="disulfide bond" evidence="5">
    <location>
        <begin position="102"/>
        <end position="114"/>
    </location>
</feature>
<keyword evidence="6" id="KW-0732">Signal</keyword>
<organism evidence="8 9">
    <name type="scientific">Protopolystoma xenopodis</name>
    <dbReference type="NCBI Taxonomy" id="117903"/>
    <lineage>
        <taxon>Eukaryota</taxon>
        <taxon>Metazoa</taxon>
        <taxon>Spiralia</taxon>
        <taxon>Lophotrochozoa</taxon>
        <taxon>Platyhelminthes</taxon>
        <taxon>Monogenea</taxon>
        <taxon>Polyopisthocotylea</taxon>
        <taxon>Polystomatidea</taxon>
        <taxon>Polystomatidae</taxon>
        <taxon>Protopolystoma</taxon>
    </lineage>
</organism>
<protein>
    <recommendedName>
        <fullName evidence="6">Delta-like protein</fullName>
    </recommendedName>
</protein>
<proteinExistence type="predicted"/>
<reference evidence="8" key="1">
    <citation type="submission" date="2018-11" db="EMBL/GenBank/DDBJ databases">
        <authorList>
            <consortium name="Pathogen Informatics"/>
        </authorList>
    </citation>
    <scope>NUCLEOTIDE SEQUENCE</scope>
</reference>
<evidence type="ECO:0000313" key="9">
    <source>
        <dbReference type="Proteomes" id="UP000784294"/>
    </source>
</evidence>
<dbReference type="GO" id="GO:0016020">
    <property type="term" value="C:membrane"/>
    <property type="evidence" value="ECO:0007669"/>
    <property type="project" value="UniProtKB-SubCell"/>
</dbReference>
<evidence type="ECO:0000256" key="1">
    <source>
        <dbReference type="ARBA" id="ARBA00022473"/>
    </source>
</evidence>
<feature type="disulfide bond" evidence="5">
    <location>
        <begin position="89"/>
        <end position="98"/>
    </location>
</feature>
<evidence type="ECO:0000313" key="8">
    <source>
        <dbReference type="EMBL" id="VEL27391.1"/>
    </source>
</evidence>
<feature type="domain" description="DSL" evidence="7">
    <location>
        <begin position="87"/>
        <end position="132"/>
    </location>
</feature>
<dbReference type="GO" id="GO:0007154">
    <property type="term" value="P:cell communication"/>
    <property type="evidence" value="ECO:0007669"/>
    <property type="project" value="InterPro"/>
</dbReference>
<feature type="disulfide bond" evidence="5">
    <location>
        <begin position="123"/>
        <end position="132"/>
    </location>
</feature>
<keyword evidence="6" id="KW-0812">Transmembrane</keyword>
<name>A0A448X3Z1_9PLAT</name>
<evidence type="ECO:0000256" key="3">
    <source>
        <dbReference type="ARBA" id="ARBA00022737"/>
    </source>
</evidence>
<evidence type="ECO:0000256" key="6">
    <source>
        <dbReference type="RuleBase" id="RU280815"/>
    </source>
</evidence>
<sequence>MKTAELDAAPSHDWFTKEMVSSTSHSLPNAYSSGELLSSSTTSASISPKSSSTSSHNFDALHLFKRVATKTASDPISSYSLRVAYRFTCRPNYFGQHCHLFCRSEQSQLGHYDCHPTTGAKICLQGWTGEACREGVFVCFTPIRTFLHVFTSTFHHLTAPNQGFKRRYENRVQVCSRYIRVKPQYKIFSNLISPHRSIPISKGNRTTVCLCTHGPTVRVPMERARTWI</sequence>
<keyword evidence="3 6" id="KW-0677">Repeat</keyword>